<organism evidence="2 3">
    <name type="scientific">Thalassomonas viridans</name>
    <dbReference type="NCBI Taxonomy" id="137584"/>
    <lineage>
        <taxon>Bacteria</taxon>
        <taxon>Pseudomonadati</taxon>
        <taxon>Pseudomonadota</taxon>
        <taxon>Gammaproteobacteria</taxon>
        <taxon>Alteromonadales</taxon>
        <taxon>Colwelliaceae</taxon>
        <taxon>Thalassomonas</taxon>
    </lineage>
</organism>
<evidence type="ECO:0000313" key="3">
    <source>
        <dbReference type="Proteomes" id="UP000032352"/>
    </source>
</evidence>
<dbReference type="Proteomes" id="UP000032352">
    <property type="component" value="Chromosome"/>
</dbReference>
<sequence length="119" mass="13348">MKINLLKVLGLVLCFNTFSVFAGDGKARLSHWYGENLGMRTFVYLSNISDNPVKVSVTFYGKNGAIQTQGITYYNFSNGNTELPAKSSGYIKMEPPTEDPMSRTSFRNKFACKRNLNSQ</sequence>
<keyword evidence="3" id="KW-1185">Reference proteome</keyword>
<evidence type="ECO:0000313" key="2">
    <source>
        <dbReference type="EMBL" id="WDE07705.1"/>
    </source>
</evidence>
<gene>
    <name evidence="2" type="ORF">SG34_012885</name>
</gene>
<evidence type="ECO:0000256" key="1">
    <source>
        <dbReference type="SAM" id="SignalP"/>
    </source>
</evidence>
<dbReference type="EMBL" id="CP059733">
    <property type="protein sequence ID" value="WDE07705.1"/>
    <property type="molecule type" value="Genomic_DNA"/>
</dbReference>
<keyword evidence="1" id="KW-0732">Signal</keyword>
<dbReference type="AlphaFoldDB" id="A0AAE9Z6M4"/>
<feature type="chain" id="PRO_5042229359" evidence="1">
    <location>
        <begin position="23"/>
        <end position="119"/>
    </location>
</feature>
<reference evidence="2 3" key="2">
    <citation type="journal article" date="2022" name="Mar. Drugs">
        <title>Bioassay-Guided Fractionation Leads to the Detection of Cholic Acid Generated by the Rare Thalassomonas sp.</title>
        <authorList>
            <person name="Pheiffer F."/>
            <person name="Schneider Y.K."/>
            <person name="Hansen E.H."/>
            <person name="Andersen J.H."/>
            <person name="Isaksson J."/>
            <person name="Busche T."/>
            <person name="R C."/>
            <person name="Kalinowski J."/>
            <person name="Zyl L.V."/>
            <person name="Trindade M."/>
        </authorList>
    </citation>
    <scope>NUCLEOTIDE SEQUENCE [LARGE SCALE GENOMIC DNA]</scope>
    <source>
        <strain evidence="2 3">XOM25</strain>
    </source>
</reference>
<dbReference type="RefSeq" id="WP_274038609.1">
    <property type="nucleotide sequence ID" value="NZ_CP059733.1"/>
</dbReference>
<accession>A0AAE9Z6M4</accession>
<dbReference type="KEGG" id="tvd:SG34_012885"/>
<name>A0AAE9Z6M4_9GAMM</name>
<feature type="signal peptide" evidence="1">
    <location>
        <begin position="1"/>
        <end position="22"/>
    </location>
</feature>
<protein>
    <submittedName>
        <fullName evidence="2">Uncharacterized protein</fullName>
    </submittedName>
</protein>
<reference evidence="2 3" key="1">
    <citation type="journal article" date="2015" name="Genome Announc.">
        <title>Draft Genome Sequences of Marine Isolates of Thalassomonas viridans and Thalassomonas actiniarum.</title>
        <authorList>
            <person name="Olonade I."/>
            <person name="van Zyl L.J."/>
            <person name="Trindade M."/>
        </authorList>
    </citation>
    <scope>NUCLEOTIDE SEQUENCE [LARGE SCALE GENOMIC DNA]</scope>
    <source>
        <strain evidence="2 3">XOM25</strain>
    </source>
</reference>
<proteinExistence type="predicted"/>